<organism evidence="2 3">
    <name type="scientific">Polarella glacialis</name>
    <name type="common">Dinoflagellate</name>
    <dbReference type="NCBI Taxonomy" id="89957"/>
    <lineage>
        <taxon>Eukaryota</taxon>
        <taxon>Sar</taxon>
        <taxon>Alveolata</taxon>
        <taxon>Dinophyceae</taxon>
        <taxon>Suessiales</taxon>
        <taxon>Suessiaceae</taxon>
        <taxon>Polarella</taxon>
    </lineage>
</organism>
<reference evidence="2" key="1">
    <citation type="submission" date="2021-02" db="EMBL/GenBank/DDBJ databases">
        <authorList>
            <person name="Dougan E. K."/>
            <person name="Rhodes N."/>
            <person name="Thang M."/>
            <person name="Chan C."/>
        </authorList>
    </citation>
    <scope>NUCLEOTIDE SEQUENCE</scope>
</reference>
<evidence type="ECO:0000313" key="3">
    <source>
        <dbReference type="Proteomes" id="UP000654075"/>
    </source>
</evidence>
<protein>
    <submittedName>
        <fullName evidence="2">Uncharacterized protein</fullName>
    </submittedName>
</protein>
<sequence length="812" mass="90887">MDCGRSEYMHLVNALLPETPGHDAICSAALLVEHLLLCSSVRMCSFAWFLLTYLHGSVLPEQYVASEVVADAWAQLHHNMSESVSSWEHLVLSFGLHGTDTAGNRRTLFRDDVGVHKSAQTGVHEDFAKEEKNAVILTSGDIDYMEEPFVWPFLEHLLCYATLRGMRFVGETRSHRGSPSRRLPGQRPQREESSAANFVWHAAWSTVGAEDAIEHLINLDNTTSLLNSVGLLLQHEDDIMLNLEPQNNWGRPWAIMAELAQLLPGALLLYFAPQFTIRPDSWHRGVVELLLNRSASRPTSLGRYAAGVIFVPDSWHGADCANTDFVAIRNTPVGERFIQLWRDKSGWAGSSVEAGFAESILEMVGVEMSGRTLGAVAYNHSCAALVLPNWLGQFDKKAYCQCWHSILETLAGPYRLRKSDVFSFVDPESLAVNFAARDVVEGSGATLEELHLVSSELYSLQPLTPFAVNWGGFGPERRQLAMDYLRLRFGFHMSGECALPPQTLALHAAFGTTARHIHCCKWRQQVSQSSTANHRPEVSSADQSKACTAYRFVTQEDCAAILAGQDIARDDVPSSTCERSDFGLICAHVSHEDYVDSQRRANWEKLSFQWAARGHIVQLARWLKSNLKVRYQFGICHGSRQGWEQSWFQQALGWRNVSVIGTEISESADDFPNTLRWDFHDVKESWVSKTDFVYTNALDHSFNPQLALRQWMKCLHEDGLLMLEHCSSHTDRHSSAAGLDDQSDVFGASFAEYLRLVHSVDLDVVEVLHAPKASPHWALRGCRVICAVRRSSGLQILADDIPRHGPRLTRGA</sequence>
<evidence type="ECO:0000313" key="2">
    <source>
        <dbReference type="EMBL" id="CAE8616877.1"/>
    </source>
</evidence>
<dbReference type="AlphaFoldDB" id="A0A813G2G1"/>
<dbReference type="InterPro" id="IPR029063">
    <property type="entry name" value="SAM-dependent_MTases_sf"/>
</dbReference>
<dbReference type="Proteomes" id="UP000654075">
    <property type="component" value="Unassembled WGS sequence"/>
</dbReference>
<gene>
    <name evidence="2" type="ORF">PGLA1383_LOCUS34543</name>
</gene>
<keyword evidence="3" id="KW-1185">Reference proteome</keyword>
<proteinExistence type="predicted"/>
<dbReference type="EMBL" id="CAJNNV010025987">
    <property type="protein sequence ID" value="CAE8616877.1"/>
    <property type="molecule type" value="Genomic_DNA"/>
</dbReference>
<comment type="caution">
    <text evidence="2">The sequence shown here is derived from an EMBL/GenBank/DDBJ whole genome shotgun (WGS) entry which is preliminary data.</text>
</comment>
<accession>A0A813G2G1</accession>
<evidence type="ECO:0000256" key="1">
    <source>
        <dbReference type="SAM" id="MobiDB-lite"/>
    </source>
</evidence>
<dbReference type="SUPFAM" id="SSF53335">
    <property type="entry name" value="S-adenosyl-L-methionine-dependent methyltransferases"/>
    <property type="match status" value="1"/>
</dbReference>
<feature type="region of interest" description="Disordered" evidence="1">
    <location>
        <begin position="172"/>
        <end position="193"/>
    </location>
</feature>
<name>A0A813G2G1_POLGL</name>